<reference evidence="1" key="1">
    <citation type="submission" date="2022-04" db="EMBL/GenBank/DDBJ databases">
        <title>Jade perch genome.</title>
        <authorList>
            <person name="Chao B."/>
        </authorList>
    </citation>
    <scope>NUCLEOTIDE SEQUENCE</scope>
    <source>
        <strain evidence="1">CB-2022</strain>
    </source>
</reference>
<organism evidence="1 2">
    <name type="scientific">Scortum barcoo</name>
    <name type="common">barcoo grunter</name>
    <dbReference type="NCBI Taxonomy" id="214431"/>
    <lineage>
        <taxon>Eukaryota</taxon>
        <taxon>Metazoa</taxon>
        <taxon>Chordata</taxon>
        <taxon>Craniata</taxon>
        <taxon>Vertebrata</taxon>
        <taxon>Euteleostomi</taxon>
        <taxon>Actinopterygii</taxon>
        <taxon>Neopterygii</taxon>
        <taxon>Teleostei</taxon>
        <taxon>Neoteleostei</taxon>
        <taxon>Acanthomorphata</taxon>
        <taxon>Eupercaria</taxon>
        <taxon>Centrarchiformes</taxon>
        <taxon>Terapontoidei</taxon>
        <taxon>Terapontidae</taxon>
        <taxon>Scortum</taxon>
    </lineage>
</organism>
<accession>A0ACB8W062</accession>
<evidence type="ECO:0000313" key="1">
    <source>
        <dbReference type="EMBL" id="KAI3361241.1"/>
    </source>
</evidence>
<evidence type="ECO:0000313" key="2">
    <source>
        <dbReference type="Proteomes" id="UP000831701"/>
    </source>
</evidence>
<proteinExistence type="predicted"/>
<dbReference type="Proteomes" id="UP000831701">
    <property type="component" value="Chromosome 16"/>
</dbReference>
<comment type="caution">
    <text evidence="1">The sequence shown here is derived from an EMBL/GenBank/DDBJ whole genome shotgun (WGS) entry which is preliminary data.</text>
</comment>
<name>A0ACB8W062_9TELE</name>
<protein>
    <submittedName>
        <fullName evidence="1">Uncharacterized protein</fullName>
    </submittedName>
</protein>
<dbReference type="EMBL" id="CM041546">
    <property type="protein sequence ID" value="KAI3361241.1"/>
    <property type="molecule type" value="Genomic_DNA"/>
</dbReference>
<sequence length="835" mass="92826">MCDKNDHLNKSLVQTEAKQDCPSLQPTLVKENPDPLENMDFNGTWQVYSQENYEEFLKAMELPADVIKMAKDIKPITEIKQSGNDFVVTSKTPGKTVTNSFTIGKEADITTMDGKKIKCVVTMEGGRLVCKTGKFTHIQEIKGGEMIEYSTFEDVRDAEDALHNLDRKWVCGRQIEIQFAQGDRKTPNQMKAKERHSPRSFSRYDDDRDSRRRRSRSRSYERHRSRSPSYERRPRRSESPREREAMTKASYKGRVRPSDAVQRGFGVLGHTTDIEGAEAMKMTSTEVPRVTTRGLTMNQAHVAALRHAPLHPPDPGPKAKRVSPGPTAQLRTSMQPPAPRNSLWEGLHLAPTLGPCPGHALAPGPGLDASLEATDSACTLRRLLSSKAIISLLSQEPIGKDTQWLGGLGNTLATLLIFSPHSPSLPPVRGYQQFCPRVYDNRHEFSALVTFAAVTHTVEMEVHTGPIENTSEVNKSCENLECYMVLIDAEKTAIGSICFLAGPVTLLENALVLGVIAATATLRQRPSYLFIGSLALADVFASCFFTTSFLYFHFFCRSDGPTPYLFKLGGVTMAFSSSVGSLLLTALDRYLCIHQASSYKVLLTRRRALLSLLILWSSTIFISFLPLMGWRCPTGLSPPCSRLFPYIDQGYLACWTSLILVLLALILVAYALILWKAHRHESSMSSLQGATGTGQARMRIDIRLARTFGLILLILVGCWLPVLSFMLVDVSVLLTRTQQRAFAFCSTLCLVNSAVNPLLYALRCRELRAALEHLLERLCVTGMCKKSTQDLTPGLPSAEDNNCTTLSEDEMPRTQTTQLNSISEVVNNHQLSTEK</sequence>
<keyword evidence="2" id="KW-1185">Reference proteome</keyword>
<gene>
    <name evidence="1" type="ORF">L3Q82_013436</name>
</gene>